<keyword evidence="4" id="KW-0472">Membrane</keyword>
<feature type="domain" description="Major facilitator superfamily (MFS) profile" evidence="5">
    <location>
        <begin position="48"/>
        <end position="464"/>
    </location>
</feature>
<protein>
    <submittedName>
        <fullName evidence="6">MFS monocarboxylate transporter</fullName>
    </submittedName>
</protein>
<evidence type="ECO:0000313" key="7">
    <source>
        <dbReference type="Proteomes" id="UP000092177"/>
    </source>
</evidence>
<dbReference type="RefSeq" id="XP_018158450.1">
    <property type="nucleotide sequence ID" value="XM_018300600.1"/>
</dbReference>
<evidence type="ECO:0000259" key="5">
    <source>
        <dbReference type="PROSITE" id="PS50850"/>
    </source>
</evidence>
<dbReference type="AlphaFoldDB" id="A0A1B7YCT0"/>
<dbReference type="InterPro" id="IPR011701">
    <property type="entry name" value="MFS"/>
</dbReference>
<dbReference type="InterPro" id="IPR036259">
    <property type="entry name" value="MFS_trans_sf"/>
</dbReference>
<evidence type="ECO:0000256" key="1">
    <source>
        <dbReference type="ARBA" id="ARBA00004141"/>
    </source>
</evidence>
<gene>
    <name evidence="6" type="ORF">CH63R_05625</name>
</gene>
<dbReference type="PANTHER" id="PTHR11360:SF234">
    <property type="entry name" value="MFS-TYPE TRANSPORTER DBAD-RELATED"/>
    <property type="match status" value="1"/>
</dbReference>
<dbReference type="GeneID" id="28864707"/>
<feature type="transmembrane region" description="Helical" evidence="4">
    <location>
        <begin position="196"/>
        <end position="217"/>
    </location>
</feature>
<dbReference type="EMBL" id="LTAN01000004">
    <property type="protein sequence ID" value="OBR09933.1"/>
    <property type="molecule type" value="Genomic_DNA"/>
</dbReference>
<dbReference type="PROSITE" id="PS50850">
    <property type="entry name" value="MFS"/>
    <property type="match status" value="1"/>
</dbReference>
<feature type="transmembrane region" description="Helical" evidence="4">
    <location>
        <begin position="350"/>
        <end position="369"/>
    </location>
</feature>
<organism evidence="6 7">
    <name type="scientific">Colletotrichum higginsianum (strain IMI 349063)</name>
    <name type="common">Crucifer anthracnose fungus</name>
    <dbReference type="NCBI Taxonomy" id="759273"/>
    <lineage>
        <taxon>Eukaryota</taxon>
        <taxon>Fungi</taxon>
        <taxon>Dikarya</taxon>
        <taxon>Ascomycota</taxon>
        <taxon>Pezizomycotina</taxon>
        <taxon>Sordariomycetes</taxon>
        <taxon>Hypocreomycetidae</taxon>
        <taxon>Glomerellales</taxon>
        <taxon>Glomerellaceae</taxon>
        <taxon>Colletotrichum</taxon>
        <taxon>Colletotrichum destructivum species complex</taxon>
    </lineage>
</organism>
<dbReference type="Proteomes" id="UP000092177">
    <property type="component" value="Chromosome 4"/>
</dbReference>
<feature type="region of interest" description="Disordered" evidence="3">
    <location>
        <begin position="1"/>
        <end position="24"/>
    </location>
</feature>
<feature type="transmembrane region" description="Helical" evidence="4">
    <location>
        <begin position="141"/>
        <end position="160"/>
    </location>
</feature>
<dbReference type="PANTHER" id="PTHR11360">
    <property type="entry name" value="MONOCARBOXYLATE TRANSPORTER"/>
    <property type="match status" value="1"/>
</dbReference>
<feature type="transmembrane region" description="Helical" evidence="4">
    <location>
        <begin position="439"/>
        <end position="460"/>
    </location>
</feature>
<feature type="transmembrane region" description="Helical" evidence="4">
    <location>
        <begin position="54"/>
        <end position="75"/>
    </location>
</feature>
<feature type="transmembrane region" description="Helical" evidence="4">
    <location>
        <begin position="409"/>
        <end position="433"/>
    </location>
</feature>
<evidence type="ECO:0000313" key="6">
    <source>
        <dbReference type="EMBL" id="OBR09933.1"/>
    </source>
</evidence>
<comment type="caution">
    <text evidence="6">The sequence shown here is derived from an EMBL/GenBank/DDBJ whole genome shotgun (WGS) entry which is preliminary data.</text>
</comment>
<dbReference type="InterPro" id="IPR050327">
    <property type="entry name" value="Proton-linked_MCT"/>
</dbReference>
<dbReference type="VEuPathDB" id="FungiDB:CH63R_05625"/>
<dbReference type="Pfam" id="PF07690">
    <property type="entry name" value="MFS_1"/>
    <property type="match status" value="1"/>
</dbReference>
<proteinExistence type="inferred from homology"/>
<evidence type="ECO:0000256" key="4">
    <source>
        <dbReference type="SAM" id="Phobius"/>
    </source>
</evidence>
<feature type="transmembrane region" description="Helical" evidence="4">
    <location>
        <begin position="110"/>
        <end position="129"/>
    </location>
</feature>
<comment type="similarity">
    <text evidence="2">Belongs to the major facilitator superfamily. Monocarboxylate porter (TC 2.A.1.13) family.</text>
</comment>
<feature type="transmembrane region" description="Helical" evidence="4">
    <location>
        <begin position="375"/>
        <end position="397"/>
    </location>
</feature>
<keyword evidence="4" id="KW-1133">Transmembrane helix</keyword>
<feature type="transmembrane region" description="Helical" evidence="4">
    <location>
        <begin position="229"/>
        <end position="249"/>
    </location>
</feature>
<keyword evidence="7" id="KW-1185">Reference proteome</keyword>
<dbReference type="OrthoDB" id="6509908at2759"/>
<feature type="transmembrane region" description="Helical" evidence="4">
    <location>
        <begin position="273"/>
        <end position="300"/>
    </location>
</feature>
<feature type="transmembrane region" description="Helical" evidence="4">
    <location>
        <begin position="166"/>
        <end position="189"/>
    </location>
</feature>
<reference evidence="7" key="1">
    <citation type="journal article" date="2017" name="BMC Genomics">
        <title>Gapless genome assembly of Colletotrichum higginsianum reveals chromosome structure and association of transposable elements with secondary metabolite gene clusters.</title>
        <authorList>
            <person name="Dallery J.-F."/>
            <person name="Lapalu N."/>
            <person name="Zampounis A."/>
            <person name="Pigne S."/>
            <person name="Luyten I."/>
            <person name="Amselem J."/>
            <person name="Wittenberg A.H.J."/>
            <person name="Zhou S."/>
            <person name="de Queiroz M.V."/>
            <person name="Robin G.P."/>
            <person name="Auger A."/>
            <person name="Hainaut M."/>
            <person name="Henrissat B."/>
            <person name="Kim K.-T."/>
            <person name="Lee Y.-H."/>
            <person name="Lespinet O."/>
            <person name="Schwartz D.C."/>
            <person name="Thon M.R."/>
            <person name="O'Connell R.J."/>
        </authorList>
    </citation>
    <scope>NUCLEOTIDE SEQUENCE [LARGE SCALE GENOMIC DNA]</scope>
    <source>
        <strain evidence="7">IMI 349063</strain>
    </source>
</reference>
<dbReference type="Gene3D" id="1.20.1250.20">
    <property type="entry name" value="MFS general substrate transporter like domains"/>
    <property type="match status" value="1"/>
</dbReference>
<dbReference type="SUPFAM" id="SSF103473">
    <property type="entry name" value="MFS general substrate transporter"/>
    <property type="match status" value="1"/>
</dbReference>
<keyword evidence="4" id="KW-0812">Transmembrane</keyword>
<dbReference type="GO" id="GO:0016020">
    <property type="term" value="C:membrane"/>
    <property type="evidence" value="ECO:0007669"/>
    <property type="project" value="UniProtKB-SubCell"/>
</dbReference>
<dbReference type="InterPro" id="IPR020846">
    <property type="entry name" value="MFS_dom"/>
</dbReference>
<evidence type="ECO:0000256" key="3">
    <source>
        <dbReference type="SAM" id="MobiDB-lite"/>
    </source>
</evidence>
<accession>A0A1B7YCT0</accession>
<feature type="transmembrane region" description="Helical" evidence="4">
    <location>
        <begin position="320"/>
        <end position="338"/>
    </location>
</feature>
<comment type="subcellular location">
    <subcellularLocation>
        <location evidence="1">Membrane</location>
        <topology evidence="1">Multi-pass membrane protein</topology>
    </subcellularLocation>
</comment>
<dbReference type="KEGG" id="chig:CH63R_05625"/>
<name>A0A1B7YCT0_COLHI</name>
<dbReference type="GO" id="GO:0022857">
    <property type="term" value="F:transmembrane transporter activity"/>
    <property type="evidence" value="ECO:0007669"/>
    <property type="project" value="InterPro"/>
</dbReference>
<sequence>MSITITTDAPSPRSKPPPGPPKENTTAVVDENVELANLPPDGGRLAWLQVAGSFFLFFNSWSASVLSLSLSPLLISCAADHLQPKRGLTSSYGVFQTYYQATMQHTSADAIAWIGSIQSCLVLLVGVLVGPLYDAGYFRSLTLTGIALVFLGLCMTSLASRYWQTLLAQAFCVGLGAGCLYIPSVAIILQWFARRRALATGVVATGSGLGGVVYPLIVQGLLPRVGFPWATRVIAFVSLATNAFAFAVLRERKPGGLGAEMQRRRRVMLDLSAYRNVSFVVFSVAMFFNFFSYMAPIYYLQQYSLTHGLAGQGASDTSGLAYYLVAILNAGSIFGRLFPAWLAGRCGPINVLLGVSVSVATVALCWLGVSTGAGSVAFALAYGFASGGLVSLPPTVVSTLVPDLGLHGTWLGMVSTTNAFGSLAGPPIAGALLEATGSYLGVQLLSGLGMVAMTVLVLVLRMIRVGKGSTWIV</sequence>
<evidence type="ECO:0000256" key="2">
    <source>
        <dbReference type="ARBA" id="ARBA00006727"/>
    </source>
</evidence>